<dbReference type="Proteomes" id="UP001239111">
    <property type="component" value="Chromosome 1"/>
</dbReference>
<reference evidence="1" key="1">
    <citation type="submission" date="2023-04" db="EMBL/GenBank/DDBJ databases">
        <title>A chromosome-level genome assembly of the parasitoid wasp Eretmocerus hayati.</title>
        <authorList>
            <person name="Zhong Y."/>
            <person name="Liu S."/>
            <person name="Liu Y."/>
        </authorList>
    </citation>
    <scope>NUCLEOTIDE SEQUENCE</scope>
    <source>
        <strain evidence="1">ZJU_SS_LIU_2023</strain>
    </source>
</reference>
<keyword evidence="2" id="KW-1185">Reference proteome</keyword>
<sequence>MSGKRGLIDANSKPSSCIMKKSRQPCPSNNKPQPQSGNGSPEMQLSFESNNSLLLPHAPDSMDTYQTPANGENVEMCTDNRDDDHVGSSHSGPAEILRSIAHEMTIIPLKFQHDEQVTNTHIEMVQPIEGKD</sequence>
<evidence type="ECO:0000313" key="1">
    <source>
        <dbReference type="EMBL" id="KAJ8683084.1"/>
    </source>
</evidence>
<name>A0ACC2PIF9_9HYME</name>
<proteinExistence type="predicted"/>
<accession>A0ACC2PIF9</accession>
<comment type="caution">
    <text evidence="1">The sequence shown here is derived from an EMBL/GenBank/DDBJ whole genome shotgun (WGS) entry which is preliminary data.</text>
</comment>
<evidence type="ECO:0000313" key="2">
    <source>
        <dbReference type="Proteomes" id="UP001239111"/>
    </source>
</evidence>
<gene>
    <name evidence="1" type="ORF">QAD02_018876</name>
</gene>
<protein>
    <submittedName>
        <fullName evidence="1">Uncharacterized protein</fullName>
    </submittedName>
</protein>
<organism evidence="1 2">
    <name type="scientific">Eretmocerus hayati</name>
    <dbReference type="NCBI Taxonomy" id="131215"/>
    <lineage>
        <taxon>Eukaryota</taxon>
        <taxon>Metazoa</taxon>
        <taxon>Ecdysozoa</taxon>
        <taxon>Arthropoda</taxon>
        <taxon>Hexapoda</taxon>
        <taxon>Insecta</taxon>
        <taxon>Pterygota</taxon>
        <taxon>Neoptera</taxon>
        <taxon>Endopterygota</taxon>
        <taxon>Hymenoptera</taxon>
        <taxon>Apocrita</taxon>
        <taxon>Proctotrupomorpha</taxon>
        <taxon>Chalcidoidea</taxon>
        <taxon>Aphelinidae</taxon>
        <taxon>Aphelininae</taxon>
        <taxon>Eretmocerus</taxon>
    </lineage>
</organism>
<dbReference type="EMBL" id="CM056741">
    <property type="protein sequence ID" value="KAJ8683084.1"/>
    <property type="molecule type" value="Genomic_DNA"/>
</dbReference>